<dbReference type="EMBL" id="MU005611">
    <property type="protein sequence ID" value="KAF2678606.1"/>
    <property type="molecule type" value="Genomic_DNA"/>
</dbReference>
<organism evidence="4 5">
    <name type="scientific">Lentithecium fluviatile CBS 122367</name>
    <dbReference type="NCBI Taxonomy" id="1168545"/>
    <lineage>
        <taxon>Eukaryota</taxon>
        <taxon>Fungi</taxon>
        <taxon>Dikarya</taxon>
        <taxon>Ascomycota</taxon>
        <taxon>Pezizomycotina</taxon>
        <taxon>Dothideomycetes</taxon>
        <taxon>Pleosporomycetidae</taxon>
        <taxon>Pleosporales</taxon>
        <taxon>Massarineae</taxon>
        <taxon>Lentitheciaceae</taxon>
        <taxon>Lentithecium</taxon>
    </lineage>
</organism>
<dbReference type="InterPro" id="IPR001509">
    <property type="entry name" value="Epimerase_deHydtase"/>
</dbReference>
<evidence type="ECO:0000259" key="3">
    <source>
        <dbReference type="Pfam" id="PF01370"/>
    </source>
</evidence>
<accession>A0A6G1IK43</accession>
<dbReference type="PANTHER" id="PTHR10366:SF564">
    <property type="entry name" value="STEROL-4-ALPHA-CARBOXYLATE 3-DEHYDROGENASE, DECARBOXYLATING"/>
    <property type="match status" value="1"/>
</dbReference>
<dbReference type="Gene3D" id="3.40.50.720">
    <property type="entry name" value="NAD(P)-binding Rossmann-like Domain"/>
    <property type="match status" value="1"/>
</dbReference>
<evidence type="ECO:0000313" key="5">
    <source>
        <dbReference type="Proteomes" id="UP000799291"/>
    </source>
</evidence>
<dbReference type="PANTHER" id="PTHR10366">
    <property type="entry name" value="NAD DEPENDENT EPIMERASE/DEHYDRATASE"/>
    <property type="match status" value="1"/>
</dbReference>
<sequence length="349" mass="38876">MARESILLTGATGNVGAVTLDHLLSTSSHNVKVVLRKEEYIPLFKKKYPSEVANNRLTFTVIPDMTVSGAFDDTASSATAIIHIATPLAADNWVEEMILPTWNLDKNILEAAKKSNSVQRVVICGTLLQALDFSHLSKPDMAVNEESWNPITFDEAKNGPFRSAYPYSKTNAERKTWEWMKQNESSINFDVVVLLPPSITGRSPQVTFKPSTDGPGGIPRIYNALMMSKTAADVDSSFPFFMDTDDVAGTHILSLDREKVPGNRRYLLTHPETVNLRAVAAKLRREHPELAGRLPDLPEEDSVWAKEKLVKIDTSKADAVFGTQWTDAYESIKAIVFDVLRWEEQNRGV</sequence>
<dbReference type="OrthoDB" id="2735536at2759"/>
<evidence type="ECO:0000256" key="1">
    <source>
        <dbReference type="ARBA" id="ARBA00023002"/>
    </source>
</evidence>
<keyword evidence="1" id="KW-0560">Oxidoreductase</keyword>
<feature type="domain" description="NAD-dependent epimerase/dehydratase" evidence="3">
    <location>
        <begin position="6"/>
        <end position="258"/>
    </location>
</feature>
<dbReference type="GO" id="GO:0016616">
    <property type="term" value="F:oxidoreductase activity, acting on the CH-OH group of donors, NAD or NADP as acceptor"/>
    <property type="evidence" value="ECO:0007669"/>
    <property type="project" value="TreeGrafter"/>
</dbReference>
<reference evidence="4" key="1">
    <citation type="journal article" date="2020" name="Stud. Mycol.">
        <title>101 Dothideomycetes genomes: a test case for predicting lifestyles and emergence of pathogens.</title>
        <authorList>
            <person name="Haridas S."/>
            <person name="Albert R."/>
            <person name="Binder M."/>
            <person name="Bloem J."/>
            <person name="Labutti K."/>
            <person name="Salamov A."/>
            <person name="Andreopoulos B."/>
            <person name="Baker S."/>
            <person name="Barry K."/>
            <person name="Bills G."/>
            <person name="Bluhm B."/>
            <person name="Cannon C."/>
            <person name="Castanera R."/>
            <person name="Culley D."/>
            <person name="Daum C."/>
            <person name="Ezra D."/>
            <person name="Gonzalez J."/>
            <person name="Henrissat B."/>
            <person name="Kuo A."/>
            <person name="Liang C."/>
            <person name="Lipzen A."/>
            <person name="Lutzoni F."/>
            <person name="Magnuson J."/>
            <person name="Mondo S."/>
            <person name="Nolan M."/>
            <person name="Ohm R."/>
            <person name="Pangilinan J."/>
            <person name="Park H.-J."/>
            <person name="Ramirez L."/>
            <person name="Alfaro M."/>
            <person name="Sun H."/>
            <person name="Tritt A."/>
            <person name="Yoshinaga Y."/>
            <person name="Zwiers L.-H."/>
            <person name="Turgeon B."/>
            <person name="Goodwin S."/>
            <person name="Spatafora J."/>
            <person name="Crous P."/>
            <person name="Grigoriev I."/>
        </authorList>
    </citation>
    <scope>NUCLEOTIDE SEQUENCE</scope>
    <source>
        <strain evidence="4">CBS 122367</strain>
    </source>
</reference>
<gene>
    <name evidence="4" type="ORF">K458DRAFT_394884</name>
</gene>
<evidence type="ECO:0000256" key="2">
    <source>
        <dbReference type="ARBA" id="ARBA00023445"/>
    </source>
</evidence>
<protein>
    <submittedName>
        <fullName evidence="4">NAD(P)-binding protein</fullName>
    </submittedName>
</protein>
<dbReference type="SUPFAM" id="SSF51735">
    <property type="entry name" value="NAD(P)-binding Rossmann-fold domains"/>
    <property type="match status" value="1"/>
</dbReference>
<keyword evidence="5" id="KW-1185">Reference proteome</keyword>
<dbReference type="Proteomes" id="UP000799291">
    <property type="component" value="Unassembled WGS sequence"/>
</dbReference>
<name>A0A6G1IK43_9PLEO</name>
<dbReference type="InterPro" id="IPR036291">
    <property type="entry name" value="NAD(P)-bd_dom_sf"/>
</dbReference>
<comment type="similarity">
    <text evidence="2">Belongs to the NAD(P)-dependent epimerase/dehydratase family. Dihydroflavonol-4-reductase subfamily.</text>
</comment>
<dbReference type="Pfam" id="PF01370">
    <property type="entry name" value="Epimerase"/>
    <property type="match status" value="1"/>
</dbReference>
<evidence type="ECO:0000313" key="4">
    <source>
        <dbReference type="EMBL" id="KAF2678606.1"/>
    </source>
</evidence>
<dbReference type="InterPro" id="IPR050425">
    <property type="entry name" value="NAD(P)_dehydrat-like"/>
</dbReference>
<dbReference type="AlphaFoldDB" id="A0A6G1IK43"/>
<proteinExistence type="inferred from homology"/>